<keyword evidence="3" id="KW-1185">Reference proteome</keyword>
<evidence type="ECO:0000313" key="3">
    <source>
        <dbReference type="Proteomes" id="UP000198901"/>
    </source>
</evidence>
<sequence length="276" mass="31376">MSRFCLTCIFLCVLFSADAQNARWQEAALGYERGAYLAEKHGDPGVARDMLFRKHQVLKSAGQWNEAYQTIKRIPVEETGPDSVQFAIRYEKALMAYLNGVYDDAYLQIGQCRYSVKDSILTSRLDWLEILTLCELERWPEAQAKASAYLLSRRLPDQSKEWFRRIPRKRSERKAEYLSAFFPGVGLMYAGSLREGITSTVLQAGCLAFGVFTILDGYYLSGFLTGGGLFQAFYFGGINRSARIAAETNRKNKNTFNRSIRGRVLETERSSTKKEP</sequence>
<dbReference type="STRING" id="563176.SAMN04488090_1388"/>
<name>A0A1G9LER5_9BACT</name>
<evidence type="ECO:0000256" key="1">
    <source>
        <dbReference type="SAM" id="SignalP"/>
    </source>
</evidence>
<proteinExistence type="predicted"/>
<organism evidence="2 3">
    <name type="scientific">Siphonobacter aquaeclarae</name>
    <dbReference type="NCBI Taxonomy" id="563176"/>
    <lineage>
        <taxon>Bacteria</taxon>
        <taxon>Pseudomonadati</taxon>
        <taxon>Bacteroidota</taxon>
        <taxon>Cytophagia</taxon>
        <taxon>Cytophagales</taxon>
        <taxon>Cytophagaceae</taxon>
        <taxon>Siphonobacter</taxon>
    </lineage>
</organism>
<keyword evidence="1" id="KW-0732">Signal</keyword>
<dbReference type="EMBL" id="FNGS01000002">
    <property type="protein sequence ID" value="SDL60440.1"/>
    <property type="molecule type" value="Genomic_DNA"/>
</dbReference>
<feature type="signal peptide" evidence="1">
    <location>
        <begin position="1"/>
        <end position="21"/>
    </location>
</feature>
<dbReference type="AlphaFoldDB" id="A0A1G9LER5"/>
<evidence type="ECO:0008006" key="4">
    <source>
        <dbReference type="Google" id="ProtNLM"/>
    </source>
</evidence>
<dbReference type="Proteomes" id="UP000198901">
    <property type="component" value="Unassembled WGS sequence"/>
</dbReference>
<accession>A0A1G9LER5</accession>
<feature type="chain" id="PRO_5011678655" description="Tetratricopeptide repeat protein" evidence="1">
    <location>
        <begin position="22"/>
        <end position="276"/>
    </location>
</feature>
<reference evidence="2 3" key="1">
    <citation type="submission" date="2016-10" db="EMBL/GenBank/DDBJ databases">
        <authorList>
            <person name="de Groot N.N."/>
        </authorList>
    </citation>
    <scope>NUCLEOTIDE SEQUENCE [LARGE SCALE GENOMIC DNA]</scope>
    <source>
        <strain evidence="2 3">DSM 21668</strain>
    </source>
</reference>
<evidence type="ECO:0000313" key="2">
    <source>
        <dbReference type="EMBL" id="SDL60440.1"/>
    </source>
</evidence>
<protein>
    <recommendedName>
        <fullName evidence="4">Tetratricopeptide repeat protein</fullName>
    </recommendedName>
</protein>
<gene>
    <name evidence="2" type="ORF">SAMN04488090_1388</name>
</gene>